<dbReference type="EMBL" id="JBFXLQ010000050">
    <property type="protein sequence ID" value="KAL2863597.1"/>
    <property type="molecule type" value="Genomic_DNA"/>
</dbReference>
<evidence type="ECO:0000256" key="1">
    <source>
        <dbReference type="SAM" id="MobiDB-lite"/>
    </source>
</evidence>
<reference evidence="2 3" key="1">
    <citation type="submission" date="2024-07" db="EMBL/GenBank/DDBJ databases">
        <title>Section-level genome sequencing and comparative genomics of Aspergillus sections Usti and Cavernicolus.</title>
        <authorList>
            <consortium name="Lawrence Berkeley National Laboratory"/>
            <person name="Nybo J.L."/>
            <person name="Vesth T.C."/>
            <person name="Theobald S."/>
            <person name="Frisvad J.C."/>
            <person name="Larsen T.O."/>
            <person name="Kjaerboelling I."/>
            <person name="Rothschild-Mancinelli K."/>
            <person name="Lyhne E.K."/>
            <person name="Kogle M.E."/>
            <person name="Barry K."/>
            <person name="Clum A."/>
            <person name="Na H."/>
            <person name="Ledsgaard L."/>
            <person name="Lin J."/>
            <person name="Lipzen A."/>
            <person name="Kuo A."/>
            <person name="Riley R."/>
            <person name="Mondo S."/>
            <person name="Labutti K."/>
            <person name="Haridas S."/>
            <person name="Pangalinan J."/>
            <person name="Salamov A.A."/>
            <person name="Simmons B.A."/>
            <person name="Magnuson J.K."/>
            <person name="Chen J."/>
            <person name="Drula E."/>
            <person name="Henrissat B."/>
            <person name="Wiebenga A."/>
            <person name="Lubbers R.J."/>
            <person name="Gomes A.C."/>
            <person name="Macurrencykelacurrency M.R."/>
            <person name="Stajich J."/>
            <person name="Grigoriev I.V."/>
            <person name="Mortensen U.H."/>
            <person name="De Vries R.P."/>
            <person name="Baker S.E."/>
            <person name="Andersen M.R."/>
        </authorList>
    </citation>
    <scope>NUCLEOTIDE SEQUENCE [LARGE SCALE GENOMIC DNA]</scope>
    <source>
        <strain evidence="2 3">CBS 449.75</strain>
    </source>
</reference>
<evidence type="ECO:0000313" key="3">
    <source>
        <dbReference type="Proteomes" id="UP001610432"/>
    </source>
</evidence>
<dbReference type="GeneID" id="98141357"/>
<name>A0ABR4LGU2_9EURO</name>
<protein>
    <submittedName>
        <fullName evidence="2">Uncharacterized protein</fullName>
    </submittedName>
</protein>
<dbReference type="Proteomes" id="UP001610432">
    <property type="component" value="Unassembled WGS sequence"/>
</dbReference>
<gene>
    <name evidence="2" type="ORF">BJX67DRAFT_255094</name>
</gene>
<comment type="caution">
    <text evidence="2">The sequence shown here is derived from an EMBL/GenBank/DDBJ whole genome shotgun (WGS) entry which is preliminary data.</text>
</comment>
<organism evidence="2 3">
    <name type="scientific">Aspergillus lucknowensis</name>
    <dbReference type="NCBI Taxonomy" id="176173"/>
    <lineage>
        <taxon>Eukaryota</taxon>
        <taxon>Fungi</taxon>
        <taxon>Dikarya</taxon>
        <taxon>Ascomycota</taxon>
        <taxon>Pezizomycotina</taxon>
        <taxon>Eurotiomycetes</taxon>
        <taxon>Eurotiomycetidae</taxon>
        <taxon>Eurotiales</taxon>
        <taxon>Aspergillaceae</taxon>
        <taxon>Aspergillus</taxon>
        <taxon>Aspergillus subgen. Nidulantes</taxon>
    </lineage>
</organism>
<proteinExistence type="predicted"/>
<feature type="region of interest" description="Disordered" evidence="1">
    <location>
        <begin position="65"/>
        <end position="90"/>
    </location>
</feature>
<dbReference type="RefSeq" id="XP_070882576.1">
    <property type="nucleotide sequence ID" value="XM_071026285.1"/>
</dbReference>
<keyword evidence="3" id="KW-1185">Reference proteome</keyword>
<sequence>MSTSCWGRRFGYGRVACSYSKPAHPWLLWDSRERHGRLRRLQYALIRANGANFMGLTYNCSTSDRECNHGPCGRSRRRSSKSADGRQSHHRNHLRSCRLAGSFWRCAQRDRICSTPGRQPGARFRPLGGIRERCDRHRRNDSRTFPWELQCIHDLH</sequence>
<accession>A0ABR4LGU2</accession>
<evidence type="ECO:0000313" key="2">
    <source>
        <dbReference type="EMBL" id="KAL2863597.1"/>
    </source>
</evidence>